<dbReference type="SMART" id="SM00757">
    <property type="entry name" value="CRA"/>
    <property type="match status" value="1"/>
</dbReference>
<dbReference type="InterPro" id="IPR006595">
    <property type="entry name" value="CTLH_C"/>
</dbReference>
<dbReference type="PANTHER" id="PTHR12170">
    <property type="entry name" value="MACROPHAGE ERYTHROBLAST ATTACHER-RELATED"/>
    <property type="match status" value="1"/>
</dbReference>
<comment type="similarity">
    <text evidence="3">Belongs to the FYV10 family.</text>
</comment>
<dbReference type="InterPro" id="IPR044063">
    <property type="entry name" value="ZF_RING_GID"/>
</dbReference>
<evidence type="ECO:0000256" key="1">
    <source>
        <dbReference type="ARBA" id="ARBA00002343"/>
    </source>
</evidence>
<dbReference type="PANTHER" id="PTHR12170:SF2">
    <property type="entry name" value="E3 UBIQUITIN-PROTEIN TRANSFERASE MAEA"/>
    <property type="match status" value="1"/>
</dbReference>
<dbReference type="InterPro" id="IPR006594">
    <property type="entry name" value="LisH"/>
</dbReference>
<keyword evidence="4" id="KW-0963">Cytoplasm</keyword>
<evidence type="ECO:0000256" key="5">
    <source>
        <dbReference type="ARBA" id="ARBA00022723"/>
    </source>
</evidence>
<dbReference type="EMBL" id="QGMF01000585">
    <property type="protein sequence ID" value="TVY14938.1"/>
    <property type="molecule type" value="Genomic_DNA"/>
</dbReference>
<organism evidence="11 12">
    <name type="scientific">Lachnellula arida</name>
    <dbReference type="NCBI Taxonomy" id="1316785"/>
    <lineage>
        <taxon>Eukaryota</taxon>
        <taxon>Fungi</taxon>
        <taxon>Dikarya</taxon>
        <taxon>Ascomycota</taxon>
        <taxon>Pezizomycotina</taxon>
        <taxon>Leotiomycetes</taxon>
        <taxon>Helotiales</taxon>
        <taxon>Lachnaceae</taxon>
        <taxon>Lachnellula</taxon>
    </lineage>
</organism>
<dbReference type="SMART" id="SM00668">
    <property type="entry name" value="CTLH"/>
    <property type="match status" value="1"/>
</dbReference>
<keyword evidence="12" id="KW-1185">Reference proteome</keyword>
<gene>
    <name evidence="11" type="primary">FYV10</name>
    <name evidence="11" type="ORF">LARI1_G007202</name>
</gene>
<dbReference type="PROSITE" id="PS50896">
    <property type="entry name" value="LISH"/>
    <property type="match status" value="1"/>
</dbReference>
<keyword evidence="7" id="KW-0862">Zinc</keyword>
<dbReference type="Proteomes" id="UP000469559">
    <property type="component" value="Unassembled WGS sequence"/>
</dbReference>
<evidence type="ECO:0000256" key="6">
    <source>
        <dbReference type="ARBA" id="ARBA00022771"/>
    </source>
</evidence>
<evidence type="ECO:0000256" key="7">
    <source>
        <dbReference type="ARBA" id="ARBA00022833"/>
    </source>
</evidence>
<keyword evidence="6 8" id="KW-0863">Zinc-finger</keyword>
<evidence type="ECO:0000256" key="4">
    <source>
        <dbReference type="ARBA" id="ARBA00022490"/>
    </source>
</evidence>
<dbReference type="GO" id="GO:0061630">
    <property type="term" value="F:ubiquitin protein ligase activity"/>
    <property type="evidence" value="ECO:0007669"/>
    <property type="project" value="InterPro"/>
</dbReference>
<dbReference type="GO" id="GO:0005634">
    <property type="term" value="C:nucleus"/>
    <property type="evidence" value="ECO:0007669"/>
    <property type="project" value="TreeGrafter"/>
</dbReference>
<dbReference type="GO" id="GO:0005737">
    <property type="term" value="C:cytoplasm"/>
    <property type="evidence" value="ECO:0007669"/>
    <property type="project" value="UniProtKB-SubCell"/>
</dbReference>
<dbReference type="OrthoDB" id="1933455at2759"/>
<evidence type="ECO:0000259" key="9">
    <source>
        <dbReference type="PROSITE" id="PS50897"/>
    </source>
</evidence>
<dbReference type="PROSITE" id="PS51867">
    <property type="entry name" value="ZF_RING_GID"/>
    <property type="match status" value="1"/>
</dbReference>
<dbReference type="GO" id="GO:0008270">
    <property type="term" value="F:zinc ion binding"/>
    <property type="evidence" value="ECO:0007669"/>
    <property type="project" value="UniProtKB-KW"/>
</dbReference>
<keyword evidence="5" id="KW-0479">Metal-binding</keyword>
<evidence type="ECO:0000256" key="2">
    <source>
        <dbReference type="ARBA" id="ARBA00004496"/>
    </source>
</evidence>
<protein>
    <submittedName>
        <fullName evidence="11">Protein FYV10</fullName>
    </submittedName>
</protein>
<dbReference type="InterPro" id="IPR013144">
    <property type="entry name" value="CRA_dom"/>
</dbReference>
<evidence type="ECO:0000259" key="10">
    <source>
        <dbReference type="PROSITE" id="PS51867"/>
    </source>
</evidence>
<feature type="domain" description="CTLH" evidence="9">
    <location>
        <begin position="163"/>
        <end position="238"/>
    </location>
</feature>
<dbReference type="InterPro" id="IPR024964">
    <property type="entry name" value="CTLH/CRA"/>
</dbReference>
<dbReference type="SMART" id="SM00667">
    <property type="entry name" value="LisH"/>
    <property type="match status" value="1"/>
</dbReference>
<proteinExistence type="inferred from homology"/>
<evidence type="ECO:0000313" key="12">
    <source>
        <dbReference type="Proteomes" id="UP000469559"/>
    </source>
</evidence>
<accession>A0A8T9B4R0</accession>
<feature type="domain" description="RING-Gid-type" evidence="10">
    <location>
        <begin position="340"/>
        <end position="401"/>
    </location>
</feature>
<dbReference type="Pfam" id="PF10607">
    <property type="entry name" value="CTLH"/>
    <property type="match status" value="1"/>
</dbReference>
<comment type="caution">
    <text evidence="11">The sequence shown here is derived from an EMBL/GenBank/DDBJ whole genome shotgun (WGS) entry which is preliminary data.</text>
</comment>
<evidence type="ECO:0000256" key="8">
    <source>
        <dbReference type="PROSITE-ProRule" id="PRU01215"/>
    </source>
</evidence>
<comment type="subcellular location">
    <subcellularLocation>
        <location evidence="2">Cytoplasm</location>
    </subcellularLocation>
</comment>
<reference evidence="11 12" key="1">
    <citation type="submission" date="2018-05" db="EMBL/GenBank/DDBJ databases">
        <title>Whole genome sequencing for identification of molecular markers to develop diagnostic detection tools for the regulated plant pathogen Lachnellula willkommii.</title>
        <authorList>
            <person name="Giroux E."/>
            <person name="Bilodeau G."/>
        </authorList>
    </citation>
    <scope>NUCLEOTIDE SEQUENCE [LARGE SCALE GENOMIC DNA]</scope>
    <source>
        <strain evidence="11 12">CBS 203.66</strain>
    </source>
</reference>
<evidence type="ECO:0000256" key="3">
    <source>
        <dbReference type="ARBA" id="ARBA00010615"/>
    </source>
</evidence>
<name>A0A8T9B4R0_9HELO</name>
<sequence>MADHITSKLNPDSHLILDQPLLRLPFELLRKNFKVAHLNVEKESTALKSTLRETANASLNANASPDDVLKNVDSMIARMRGLKRKLTSCSEEENRLHQQSQSRIRHLGELYGMQSLDDVKYEQWSRTRLDRLLVDYLLRYGYKESASELAQEKGIGELVDVETFVQMSRVSESLRRGRVTEALAWCNENKKDLRRMEVCFFCSILRGYLLMDVFQSKLEFTLRFQQYIEMIRTQDEQKLLNAITHAKKYLLPFKDSFPGEIQQVYGLLAFPPGVGPDPYAELYSDSRWSDLSNLFMHTHNSLLSLPPVPLLHIALSAGLSALKTPSCHSLHPPSSTTSICPICSTELNDLARPLPYAHHTKSHVESDLKLLPNGCAYGKRKLEEYARKAGLDAGWYKDLRSGEVYRCEEATTVYIS</sequence>
<dbReference type="InterPro" id="IPR045098">
    <property type="entry name" value="Fyv10_fam"/>
</dbReference>
<dbReference type="AlphaFoldDB" id="A0A8T9B4R0"/>
<feature type="zinc finger region" description="RING-Gid-type" evidence="8">
    <location>
        <begin position="340"/>
        <end position="401"/>
    </location>
</feature>
<dbReference type="GO" id="GO:0043161">
    <property type="term" value="P:proteasome-mediated ubiquitin-dependent protein catabolic process"/>
    <property type="evidence" value="ECO:0007669"/>
    <property type="project" value="InterPro"/>
</dbReference>
<comment type="function">
    <text evidence="1">Involved in the proteasome-dependent degradation of fructose-1,6-bisphosphatase.</text>
</comment>
<dbReference type="PROSITE" id="PS50897">
    <property type="entry name" value="CTLH"/>
    <property type="match status" value="1"/>
</dbReference>
<evidence type="ECO:0000313" key="11">
    <source>
        <dbReference type="EMBL" id="TVY14938.1"/>
    </source>
</evidence>
<dbReference type="GO" id="GO:0034657">
    <property type="term" value="C:GID complex"/>
    <property type="evidence" value="ECO:0007669"/>
    <property type="project" value="TreeGrafter"/>
</dbReference>